<gene>
    <name evidence="2" type="ORF">THAOC_31271</name>
</gene>
<name>K0RC17_THAOC</name>
<accession>K0RC17</accession>
<feature type="region of interest" description="Disordered" evidence="1">
    <location>
        <begin position="314"/>
        <end position="334"/>
    </location>
</feature>
<evidence type="ECO:0000313" key="2">
    <source>
        <dbReference type="EMBL" id="EJK49814.1"/>
    </source>
</evidence>
<reference evidence="2 3" key="1">
    <citation type="journal article" date="2012" name="Genome Biol.">
        <title>Genome and low-iron response of an oceanic diatom adapted to chronic iron limitation.</title>
        <authorList>
            <person name="Lommer M."/>
            <person name="Specht M."/>
            <person name="Roy A.S."/>
            <person name="Kraemer L."/>
            <person name="Andreson R."/>
            <person name="Gutowska M.A."/>
            <person name="Wolf J."/>
            <person name="Bergner S.V."/>
            <person name="Schilhabel M.B."/>
            <person name="Klostermeier U.C."/>
            <person name="Beiko R.G."/>
            <person name="Rosenstiel P."/>
            <person name="Hippler M."/>
            <person name="Laroche J."/>
        </authorList>
    </citation>
    <scope>NUCLEOTIDE SEQUENCE [LARGE SCALE GENOMIC DNA]</scope>
    <source>
        <strain evidence="2 3">CCMP1005</strain>
    </source>
</reference>
<proteinExistence type="predicted"/>
<feature type="region of interest" description="Disordered" evidence="1">
    <location>
        <begin position="163"/>
        <end position="185"/>
    </location>
</feature>
<evidence type="ECO:0000256" key="1">
    <source>
        <dbReference type="SAM" id="MobiDB-lite"/>
    </source>
</evidence>
<evidence type="ECO:0000313" key="3">
    <source>
        <dbReference type="Proteomes" id="UP000266841"/>
    </source>
</evidence>
<dbReference type="Proteomes" id="UP000266841">
    <property type="component" value="Unassembled WGS sequence"/>
</dbReference>
<sequence length="689" mass="76696">VIKHYLSFNSKTFQAQAACRELNGIALQAKAIVCSKKIDAPNCVVGLGDEYDCLRGLESVMFPARRMTRILVRKQILKCHRLIAARDDLSIDRKQLLLAKASSKITEWARHISLETARIDSLRVSCADYPIPVQTVPVEMTGLTCYNFKGGQRELERLVRGLDKQARQRNGRRASPAGLLAPPDLSRKSCHSRALTVVGGTIAPCSPTALRGGETQQQQRRRLRVGKIPRDGPRPRRSRRGIPLAVSACVRTRAGEASADMSNPFIATTESGSDDDRPRSFEAMRSATARDRTRTRRGQMQKLCTYIDEMIISPRGQGGRTEPRTSVSNPNSLKRSTYKWHPGLSAFRTSRTLESPRLVLEVSLECFSRTVPSLGPGWICDRAGEGEQSQQLKENSSCHSCPNSHELQTTGPDQQPPVCWSWTHDSSLRLLSWSWGFCVTRTHTTTYLRRSRELNSAPHPGLKFPSPTLKMKSSLFYSKGELNGIAFQVKAIAGSEKIDAPNCVLGLGDEYECLRGLESMMFPARRMTRILVRKQILKCHRLIAARDDLSIDRKQLMLAKASSNVTEWARRISLETARIDSLRVSCADYPIPVQTVPVEMTGLTCFNGSSKSVQCHASSQHDFCKSVCLNAQGRLKDAHNYLNVRAVRAKIDQEKTLSGVSCACSLVPGEAVQEDCHQEPTKEKNDCTF</sequence>
<protein>
    <submittedName>
        <fullName evidence="2">Uncharacterized protein</fullName>
    </submittedName>
</protein>
<comment type="caution">
    <text evidence="2">The sequence shown here is derived from an EMBL/GenBank/DDBJ whole genome shotgun (WGS) entry which is preliminary data.</text>
</comment>
<feature type="compositionally biased region" description="Polar residues" evidence="1">
    <location>
        <begin position="324"/>
        <end position="334"/>
    </location>
</feature>
<feature type="region of interest" description="Disordered" evidence="1">
    <location>
        <begin position="205"/>
        <end position="242"/>
    </location>
</feature>
<organism evidence="2 3">
    <name type="scientific">Thalassiosira oceanica</name>
    <name type="common">Marine diatom</name>
    <dbReference type="NCBI Taxonomy" id="159749"/>
    <lineage>
        <taxon>Eukaryota</taxon>
        <taxon>Sar</taxon>
        <taxon>Stramenopiles</taxon>
        <taxon>Ochrophyta</taxon>
        <taxon>Bacillariophyta</taxon>
        <taxon>Coscinodiscophyceae</taxon>
        <taxon>Thalassiosirophycidae</taxon>
        <taxon>Thalassiosirales</taxon>
        <taxon>Thalassiosiraceae</taxon>
        <taxon>Thalassiosira</taxon>
    </lineage>
</organism>
<dbReference type="AlphaFoldDB" id="K0RC17"/>
<dbReference type="EMBL" id="AGNL01044414">
    <property type="protein sequence ID" value="EJK49814.1"/>
    <property type="molecule type" value="Genomic_DNA"/>
</dbReference>
<keyword evidence="3" id="KW-1185">Reference proteome</keyword>
<feature type="non-terminal residue" evidence="2">
    <location>
        <position position="1"/>
    </location>
</feature>
<feature type="region of interest" description="Disordered" evidence="1">
    <location>
        <begin position="257"/>
        <end position="280"/>
    </location>
</feature>